<feature type="transmembrane region" description="Helical" evidence="7">
    <location>
        <begin position="98"/>
        <end position="117"/>
    </location>
</feature>
<keyword evidence="2" id="KW-0813">Transport</keyword>
<evidence type="ECO:0000256" key="2">
    <source>
        <dbReference type="ARBA" id="ARBA00022448"/>
    </source>
</evidence>
<comment type="subcellular location">
    <subcellularLocation>
        <location evidence="1">Cell membrane</location>
        <topology evidence="1">Multi-pass membrane protein</topology>
    </subcellularLocation>
</comment>
<dbReference type="PANTHER" id="PTHR23517:SF10">
    <property type="entry name" value="MAJOR FACILITATOR SUPERFAMILY (MFS) PROFILE DOMAIN-CONTAINING PROTEIN"/>
    <property type="match status" value="1"/>
</dbReference>
<keyword evidence="3" id="KW-1003">Cell membrane</keyword>
<feature type="transmembrane region" description="Helical" evidence="7">
    <location>
        <begin position="72"/>
        <end position="92"/>
    </location>
</feature>
<dbReference type="Proteomes" id="UP001057481">
    <property type="component" value="Unassembled WGS sequence"/>
</dbReference>
<comment type="caution">
    <text evidence="9">The sequence shown here is derived from an EMBL/GenBank/DDBJ whole genome shotgun (WGS) entry which is preliminary data.</text>
</comment>
<proteinExistence type="predicted"/>
<reference evidence="9" key="1">
    <citation type="submission" date="2021-04" db="EMBL/GenBank/DDBJ databases">
        <title>Taxonomic assessment of Weissella genus.</title>
        <authorList>
            <person name="Fanelli F."/>
            <person name="Chieffi D."/>
            <person name="Dell'Aquila A."/>
            <person name="Gyu-Sung C."/>
            <person name="Franz C.M.A.P."/>
            <person name="Fusco V."/>
        </authorList>
    </citation>
    <scope>NUCLEOTIDE SEQUENCE</scope>
    <source>
        <strain evidence="9">LMG 25373</strain>
    </source>
</reference>
<accession>A0ABT0VK08</accession>
<evidence type="ECO:0000313" key="9">
    <source>
        <dbReference type="EMBL" id="MCM2436747.1"/>
    </source>
</evidence>
<dbReference type="Pfam" id="PF07690">
    <property type="entry name" value="MFS_1"/>
    <property type="match status" value="1"/>
</dbReference>
<feature type="transmembrane region" description="Helical" evidence="7">
    <location>
        <begin position="281"/>
        <end position="308"/>
    </location>
</feature>
<evidence type="ECO:0000256" key="6">
    <source>
        <dbReference type="ARBA" id="ARBA00023136"/>
    </source>
</evidence>
<feature type="transmembrane region" description="Helical" evidence="7">
    <location>
        <begin position="129"/>
        <end position="152"/>
    </location>
</feature>
<dbReference type="PROSITE" id="PS50850">
    <property type="entry name" value="MFS"/>
    <property type="match status" value="1"/>
</dbReference>
<dbReference type="RefSeq" id="WP_205143290.1">
    <property type="nucleotide sequence ID" value="NZ_JAFBDN010000004.1"/>
</dbReference>
<evidence type="ECO:0000256" key="1">
    <source>
        <dbReference type="ARBA" id="ARBA00004651"/>
    </source>
</evidence>
<dbReference type="Gene3D" id="1.20.1250.20">
    <property type="entry name" value="MFS general substrate transporter like domains"/>
    <property type="match status" value="2"/>
</dbReference>
<keyword evidence="6 7" id="KW-0472">Membrane</keyword>
<protein>
    <submittedName>
        <fullName evidence="9">MFS transporter</fullName>
    </submittedName>
</protein>
<dbReference type="InterPro" id="IPR036259">
    <property type="entry name" value="MFS_trans_sf"/>
</dbReference>
<sequence length="391" mass="42621">MKKVSAPVLVLSSFLNTAGSSFIWPLNTIFMHDYLHKSLSLAGLVLLLNSLVTLGGNYLGGKLFDKLGGYRTLLSGLSISIIALLILVWQHIWPTYPFLLAMLGFGSGITLTAINAYAANADYPNKQRLFNYLYVGLNLGVALGTALAGFLADINIDLIFEANLITCLLFGLLCLIAFAGTSQQKQATVVMSDLRDSPKIDKTAKRGLALVMFFYLISWATYSQWSSNIASHLTNIGISIGAYSFLWTINALVIVICLPLISKLIDKSRWFSAKQVAIGTYLYAISFLILLMAQTYTMFMGAIIILTVGEMLVFPAVPAQISKVTPPGQAGTYQSLINMASTAGKACGPYLGALLILLWHYNGLYILIAVILVLSLGMWYRGMQLLHGDNE</sequence>
<feature type="transmembrane region" description="Helical" evidence="7">
    <location>
        <begin position="158"/>
        <end position="182"/>
    </location>
</feature>
<dbReference type="InterPro" id="IPR011701">
    <property type="entry name" value="MFS"/>
</dbReference>
<evidence type="ECO:0000259" key="8">
    <source>
        <dbReference type="PROSITE" id="PS50850"/>
    </source>
</evidence>
<evidence type="ECO:0000256" key="7">
    <source>
        <dbReference type="SAM" id="Phobius"/>
    </source>
</evidence>
<evidence type="ECO:0000256" key="3">
    <source>
        <dbReference type="ARBA" id="ARBA00022475"/>
    </source>
</evidence>
<dbReference type="InterPro" id="IPR050171">
    <property type="entry name" value="MFS_Transporters"/>
</dbReference>
<feature type="domain" description="Major facilitator superfamily (MFS) profile" evidence="8">
    <location>
        <begin position="141"/>
        <end position="391"/>
    </location>
</feature>
<evidence type="ECO:0000256" key="4">
    <source>
        <dbReference type="ARBA" id="ARBA00022692"/>
    </source>
</evidence>
<evidence type="ECO:0000256" key="5">
    <source>
        <dbReference type="ARBA" id="ARBA00022989"/>
    </source>
</evidence>
<dbReference type="PANTHER" id="PTHR23517">
    <property type="entry name" value="RESISTANCE PROTEIN MDTM, PUTATIVE-RELATED-RELATED"/>
    <property type="match status" value="1"/>
</dbReference>
<evidence type="ECO:0000313" key="10">
    <source>
        <dbReference type="Proteomes" id="UP001057481"/>
    </source>
</evidence>
<keyword evidence="10" id="KW-1185">Reference proteome</keyword>
<feature type="transmembrane region" description="Helical" evidence="7">
    <location>
        <begin position="39"/>
        <end position="60"/>
    </location>
</feature>
<gene>
    <name evidence="9" type="ORF">KAK10_02220</name>
</gene>
<dbReference type="SUPFAM" id="SSF103473">
    <property type="entry name" value="MFS general substrate transporter"/>
    <property type="match status" value="1"/>
</dbReference>
<keyword evidence="4 7" id="KW-0812">Transmembrane</keyword>
<feature type="transmembrane region" description="Helical" evidence="7">
    <location>
        <begin position="242"/>
        <end position="261"/>
    </location>
</feature>
<name>A0ABT0VK08_9LACO</name>
<keyword evidence="5 7" id="KW-1133">Transmembrane helix</keyword>
<dbReference type="InterPro" id="IPR020846">
    <property type="entry name" value="MFS_dom"/>
</dbReference>
<dbReference type="CDD" id="cd17329">
    <property type="entry name" value="MFS_MdtH_MDR_like"/>
    <property type="match status" value="1"/>
</dbReference>
<feature type="transmembrane region" description="Helical" evidence="7">
    <location>
        <begin position="203"/>
        <end position="222"/>
    </location>
</feature>
<feature type="transmembrane region" description="Helical" evidence="7">
    <location>
        <begin position="359"/>
        <end position="380"/>
    </location>
</feature>
<dbReference type="EMBL" id="JAGMVS010000039">
    <property type="protein sequence ID" value="MCM2436747.1"/>
    <property type="molecule type" value="Genomic_DNA"/>
</dbReference>
<organism evidence="9 10">
    <name type="scientific">Periweissella beninensis</name>
    <dbReference type="NCBI Taxonomy" id="504936"/>
    <lineage>
        <taxon>Bacteria</taxon>
        <taxon>Bacillati</taxon>
        <taxon>Bacillota</taxon>
        <taxon>Bacilli</taxon>
        <taxon>Lactobacillales</taxon>
        <taxon>Lactobacillaceae</taxon>
        <taxon>Periweissella</taxon>
    </lineage>
</organism>